<evidence type="ECO:0000313" key="3">
    <source>
        <dbReference type="Proteomes" id="UP000176501"/>
    </source>
</evidence>
<dbReference type="Proteomes" id="UP000176501">
    <property type="component" value="Unassembled WGS sequence"/>
</dbReference>
<name>A0A1F7W873_9BACT</name>
<organism evidence="2 3">
    <name type="scientific">Candidatus Uhrbacteria bacterium RIFOXYB2_FULL_57_15</name>
    <dbReference type="NCBI Taxonomy" id="1802422"/>
    <lineage>
        <taxon>Bacteria</taxon>
        <taxon>Candidatus Uhriibacteriota</taxon>
    </lineage>
</organism>
<dbReference type="AlphaFoldDB" id="A0A1F7W873"/>
<gene>
    <name evidence="2" type="ORF">A2304_02540</name>
</gene>
<evidence type="ECO:0000256" key="1">
    <source>
        <dbReference type="SAM" id="SignalP"/>
    </source>
</evidence>
<proteinExistence type="predicted"/>
<feature type="chain" id="PRO_5009533347" evidence="1">
    <location>
        <begin position="20"/>
        <end position="174"/>
    </location>
</feature>
<sequence length="174" mass="18685">MRTITAFFLAALFAGSASAKPVVDDFHTYGDPDAYCRAEEFGTAIGWSEPNPWTDTLLCLNDEGLREITAPRLGGTPTVILIVGTASIPQASTWIARFNGDQRVELADAIGNGCLDGSMPFAVIPTEADVYQTGATIRRGLRLCAKDGNLVAYRDDAVGSIVETFRIPNVAIMR</sequence>
<dbReference type="EMBL" id="MGFE01000011">
    <property type="protein sequence ID" value="OGL99003.1"/>
    <property type="molecule type" value="Genomic_DNA"/>
</dbReference>
<reference evidence="2 3" key="1">
    <citation type="journal article" date="2016" name="Nat. Commun.">
        <title>Thousands of microbial genomes shed light on interconnected biogeochemical processes in an aquifer system.</title>
        <authorList>
            <person name="Anantharaman K."/>
            <person name="Brown C.T."/>
            <person name="Hug L.A."/>
            <person name="Sharon I."/>
            <person name="Castelle C.J."/>
            <person name="Probst A.J."/>
            <person name="Thomas B.C."/>
            <person name="Singh A."/>
            <person name="Wilkins M.J."/>
            <person name="Karaoz U."/>
            <person name="Brodie E.L."/>
            <person name="Williams K.H."/>
            <person name="Hubbard S.S."/>
            <person name="Banfield J.F."/>
        </authorList>
    </citation>
    <scope>NUCLEOTIDE SEQUENCE [LARGE SCALE GENOMIC DNA]</scope>
</reference>
<evidence type="ECO:0000313" key="2">
    <source>
        <dbReference type="EMBL" id="OGL99003.1"/>
    </source>
</evidence>
<feature type="signal peptide" evidence="1">
    <location>
        <begin position="1"/>
        <end position="19"/>
    </location>
</feature>
<protein>
    <submittedName>
        <fullName evidence="2">Uncharacterized protein</fullName>
    </submittedName>
</protein>
<keyword evidence="1" id="KW-0732">Signal</keyword>
<accession>A0A1F7W873</accession>
<comment type="caution">
    <text evidence="2">The sequence shown here is derived from an EMBL/GenBank/DDBJ whole genome shotgun (WGS) entry which is preliminary data.</text>
</comment>